<evidence type="ECO:0000313" key="2">
    <source>
        <dbReference type="EMBL" id="MEI5907826.1"/>
    </source>
</evidence>
<gene>
    <name evidence="2" type="ORF">WAK64_12255</name>
</gene>
<evidence type="ECO:0000313" key="3">
    <source>
        <dbReference type="Proteomes" id="UP001312865"/>
    </source>
</evidence>
<dbReference type="Proteomes" id="UP001312865">
    <property type="component" value="Unassembled WGS sequence"/>
</dbReference>
<name>A0ABU8HF71_9BACI</name>
<keyword evidence="3" id="KW-1185">Reference proteome</keyword>
<dbReference type="Pfam" id="PF14470">
    <property type="entry name" value="bPH_3"/>
    <property type="match status" value="1"/>
</dbReference>
<accession>A0ABU8HF71</accession>
<feature type="domain" description="YokE-like PH" evidence="1">
    <location>
        <begin position="4"/>
        <end position="62"/>
    </location>
</feature>
<protein>
    <submittedName>
        <fullName evidence="2">PH domain-containing protein</fullName>
    </submittedName>
</protein>
<sequence length="62" mass="7318">MGHRTHRRYVATDKRIFFYDKKTFGYNTDIFPYENVSSIEMRKGMMGHSITFCSSGNTVKMK</sequence>
<evidence type="ECO:0000259" key="1">
    <source>
        <dbReference type="Pfam" id="PF14470"/>
    </source>
</evidence>
<proteinExistence type="predicted"/>
<dbReference type="RefSeq" id="WP_336587346.1">
    <property type="nucleotide sequence ID" value="NZ_JBBAXC010000009.1"/>
</dbReference>
<dbReference type="InterPro" id="IPR039519">
    <property type="entry name" value="YokE-like_PH"/>
</dbReference>
<comment type="caution">
    <text evidence="2">The sequence shown here is derived from an EMBL/GenBank/DDBJ whole genome shotgun (WGS) entry which is preliminary data.</text>
</comment>
<organism evidence="2 3">
    <name type="scientific">Bacillus spongiae</name>
    <dbReference type="NCBI Taxonomy" id="2683610"/>
    <lineage>
        <taxon>Bacteria</taxon>
        <taxon>Bacillati</taxon>
        <taxon>Bacillota</taxon>
        <taxon>Bacilli</taxon>
        <taxon>Bacillales</taxon>
        <taxon>Bacillaceae</taxon>
        <taxon>Bacillus</taxon>
    </lineage>
</organism>
<dbReference type="EMBL" id="JBBAXC010000009">
    <property type="protein sequence ID" value="MEI5907826.1"/>
    <property type="molecule type" value="Genomic_DNA"/>
</dbReference>
<reference evidence="2 3" key="1">
    <citation type="journal article" date="2018" name="J. Microbiol.">
        <title>Bacillus spongiae sp. nov., isolated from sponge of Jeju Island.</title>
        <authorList>
            <person name="Lee G.E."/>
            <person name="Im W.T."/>
            <person name="Park J.S."/>
        </authorList>
    </citation>
    <scope>NUCLEOTIDE SEQUENCE [LARGE SCALE GENOMIC DNA]</scope>
    <source>
        <strain evidence="2 3">135PIL107-10</strain>
    </source>
</reference>